<feature type="transmembrane region" description="Helical" evidence="1">
    <location>
        <begin position="40"/>
        <end position="59"/>
    </location>
</feature>
<gene>
    <name evidence="2" type="ORF">EBO34_08915</name>
</gene>
<sequence>MEALMKYSTKLLLKYIAIYIGLSALVFLPLRQVFTSGTAQIFLFLVQFAILYTLVVRYYRNTKHLHDEKEK</sequence>
<keyword evidence="1" id="KW-1133">Transmembrane helix</keyword>
<keyword evidence="1" id="KW-0472">Membrane</keyword>
<organism evidence="2 3">
    <name type="scientific">Alteribacter keqinensis</name>
    <dbReference type="NCBI Taxonomy" id="2483800"/>
    <lineage>
        <taxon>Bacteria</taxon>
        <taxon>Bacillati</taxon>
        <taxon>Bacillota</taxon>
        <taxon>Bacilli</taxon>
        <taxon>Bacillales</taxon>
        <taxon>Bacillaceae</taxon>
        <taxon>Alteribacter</taxon>
    </lineage>
</organism>
<reference evidence="2 3" key="1">
    <citation type="submission" date="2018-10" db="EMBL/GenBank/DDBJ databases">
        <title>Bacillus Keqinensis sp. nov., a moderately halophilic bacterium isolated from a saline-alkaline lake.</title>
        <authorList>
            <person name="Wang H."/>
        </authorList>
    </citation>
    <scope>NUCLEOTIDE SEQUENCE [LARGE SCALE GENOMIC DNA]</scope>
    <source>
        <strain evidence="2 3">KQ-3</strain>
    </source>
</reference>
<name>A0A3M7TZ32_9BACI</name>
<evidence type="ECO:0000313" key="3">
    <source>
        <dbReference type="Proteomes" id="UP000278746"/>
    </source>
</evidence>
<dbReference type="AlphaFoldDB" id="A0A3M7TZ32"/>
<comment type="caution">
    <text evidence="2">The sequence shown here is derived from an EMBL/GenBank/DDBJ whole genome shotgun (WGS) entry which is preliminary data.</text>
</comment>
<protein>
    <submittedName>
        <fullName evidence="2">Uncharacterized protein</fullName>
    </submittedName>
</protein>
<evidence type="ECO:0000256" key="1">
    <source>
        <dbReference type="SAM" id="Phobius"/>
    </source>
</evidence>
<dbReference type="EMBL" id="RHIB01000001">
    <property type="protein sequence ID" value="RNA70034.1"/>
    <property type="molecule type" value="Genomic_DNA"/>
</dbReference>
<keyword evidence="1" id="KW-0812">Transmembrane</keyword>
<feature type="transmembrane region" description="Helical" evidence="1">
    <location>
        <begin position="12"/>
        <end position="34"/>
    </location>
</feature>
<proteinExistence type="predicted"/>
<keyword evidence="3" id="KW-1185">Reference proteome</keyword>
<evidence type="ECO:0000313" key="2">
    <source>
        <dbReference type="EMBL" id="RNA70034.1"/>
    </source>
</evidence>
<dbReference type="Proteomes" id="UP000278746">
    <property type="component" value="Unassembled WGS sequence"/>
</dbReference>
<accession>A0A3M7TZ32</accession>